<reference evidence="1 4" key="2">
    <citation type="journal article" date="2014" name="BMC Genomics">
        <title>An improved genome release (version Mt4.0) for the model legume Medicago truncatula.</title>
        <authorList>
            <person name="Tang H."/>
            <person name="Krishnakumar V."/>
            <person name="Bidwell S."/>
            <person name="Rosen B."/>
            <person name="Chan A."/>
            <person name="Zhou S."/>
            <person name="Gentzbittel L."/>
            <person name="Childs K.L."/>
            <person name="Yandell M."/>
            <person name="Gundlach H."/>
            <person name="Mayer K.F."/>
            <person name="Schwartz D.C."/>
            <person name="Town C.D."/>
        </authorList>
    </citation>
    <scope>GENOME REANNOTATION</scope>
    <source>
        <strain evidence="3 4">cv. Jemalong A17</strain>
    </source>
</reference>
<reference evidence="1 4" key="1">
    <citation type="journal article" date="2011" name="Nature">
        <title>The Medicago genome provides insight into the evolution of rhizobial symbioses.</title>
        <authorList>
            <person name="Young N.D."/>
            <person name="Debelle F."/>
            <person name="Oldroyd G.E."/>
            <person name="Geurts R."/>
            <person name="Cannon S.B."/>
            <person name="Udvardi M.K."/>
            <person name="Benedito V.A."/>
            <person name="Mayer K.F."/>
            <person name="Gouzy J."/>
            <person name="Schoof H."/>
            <person name="Van de Peer Y."/>
            <person name="Proost S."/>
            <person name="Cook D.R."/>
            <person name="Meyers B.C."/>
            <person name="Spannagl M."/>
            <person name="Cheung F."/>
            <person name="De Mita S."/>
            <person name="Krishnakumar V."/>
            <person name="Gundlach H."/>
            <person name="Zhou S."/>
            <person name="Mudge J."/>
            <person name="Bharti A.K."/>
            <person name="Murray J.D."/>
            <person name="Naoumkina M.A."/>
            <person name="Rosen B."/>
            <person name="Silverstein K.A."/>
            <person name="Tang H."/>
            <person name="Rombauts S."/>
            <person name="Zhao P.X."/>
            <person name="Zhou P."/>
            <person name="Barbe V."/>
            <person name="Bardou P."/>
            <person name="Bechner M."/>
            <person name="Bellec A."/>
            <person name="Berger A."/>
            <person name="Berges H."/>
            <person name="Bidwell S."/>
            <person name="Bisseling T."/>
            <person name="Choisne N."/>
            <person name="Couloux A."/>
            <person name="Denny R."/>
            <person name="Deshpande S."/>
            <person name="Dai X."/>
            <person name="Doyle J.J."/>
            <person name="Dudez A.M."/>
            <person name="Farmer A.D."/>
            <person name="Fouteau S."/>
            <person name="Franken C."/>
            <person name="Gibelin C."/>
            <person name="Gish J."/>
            <person name="Goldstein S."/>
            <person name="Gonzalez A.J."/>
            <person name="Green P.J."/>
            <person name="Hallab A."/>
            <person name="Hartog M."/>
            <person name="Hua A."/>
            <person name="Humphray S.J."/>
            <person name="Jeong D.H."/>
            <person name="Jing Y."/>
            <person name="Jocker A."/>
            <person name="Kenton S.M."/>
            <person name="Kim D.J."/>
            <person name="Klee K."/>
            <person name="Lai H."/>
            <person name="Lang C."/>
            <person name="Lin S."/>
            <person name="Macmil S.L."/>
            <person name="Magdelenat G."/>
            <person name="Matthews L."/>
            <person name="McCorrison J."/>
            <person name="Monaghan E.L."/>
            <person name="Mun J.H."/>
            <person name="Najar F.Z."/>
            <person name="Nicholson C."/>
            <person name="Noirot C."/>
            <person name="O'Bleness M."/>
            <person name="Paule C.R."/>
            <person name="Poulain J."/>
            <person name="Prion F."/>
            <person name="Qin B."/>
            <person name="Qu C."/>
            <person name="Retzel E.F."/>
            <person name="Riddle C."/>
            <person name="Sallet E."/>
            <person name="Samain S."/>
            <person name="Samson N."/>
            <person name="Sanders I."/>
            <person name="Saurat O."/>
            <person name="Scarpelli C."/>
            <person name="Schiex T."/>
            <person name="Segurens B."/>
            <person name="Severin A.J."/>
            <person name="Sherrier D.J."/>
            <person name="Shi R."/>
            <person name="Sims S."/>
            <person name="Singer S.R."/>
            <person name="Sinharoy S."/>
            <person name="Sterck L."/>
            <person name="Viollet A."/>
            <person name="Wang B.B."/>
            <person name="Wang K."/>
            <person name="Wang M."/>
            <person name="Wang X."/>
            <person name="Warfsmann J."/>
            <person name="Weissenbach J."/>
            <person name="White D.D."/>
            <person name="White J.D."/>
            <person name="Wiley G.B."/>
            <person name="Wincker P."/>
            <person name="Xing Y."/>
            <person name="Yang L."/>
            <person name="Yao Z."/>
            <person name="Ying F."/>
            <person name="Zhai J."/>
            <person name="Zhou L."/>
            <person name="Zuber A."/>
            <person name="Denarie J."/>
            <person name="Dixon R.A."/>
            <person name="May G.D."/>
            <person name="Schwartz D.C."/>
            <person name="Rogers J."/>
            <person name="Quetier F."/>
            <person name="Town C.D."/>
            <person name="Roe B.A."/>
        </authorList>
    </citation>
    <scope>NUCLEOTIDE SEQUENCE [LARGE SCALE GENOMIC DNA]</scope>
    <source>
        <strain evidence="1">A17</strain>
        <strain evidence="3 4">cv. Jemalong A17</strain>
    </source>
</reference>
<evidence type="ECO:0000313" key="1">
    <source>
        <dbReference type="EMBL" id="AES90275.1"/>
    </source>
</evidence>
<dbReference type="Proteomes" id="UP000265566">
    <property type="component" value="Chromosome 4"/>
</dbReference>
<protein>
    <submittedName>
        <fullName evidence="1 3">Uncharacterized protein</fullName>
    </submittedName>
</protein>
<organism evidence="1 4">
    <name type="scientific">Medicago truncatula</name>
    <name type="common">Barrel medic</name>
    <name type="synonym">Medicago tribuloides</name>
    <dbReference type="NCBI Taxonomy" id="3880"/>
    <lineage>
        <taxon>Eukaryota</taxon>
        <taxon>Viridiplantae</taxon>
        <taxon>Streptophyta</taxon>
        <taxon>Embryophyta</taxon>
        <taxon>Tracheophyta</taxon>
        <taxon>Spermatophyta</taxon>
        <taxon>Magnoliopsida</taxon>
        <taxon>eudicotyledons</taxon>
        <taxon>Gunneridae</taxon>
        <taxon>Pentapetalae</taxon>
        <taxon>rosids</taxon>
        <taxon>fabids</taxon>
        <taxon>Fabales</taxon>
        <taxon>Fabaceae</taxon>
        <taxon>Papilionoideae</taxon>
        <taxon>50 kb inversion clade</taxon>
        <taxon>NPAAA clade</taxon>
        <taxon>Hologalegina</taxon>
        <taxon>IRL clade</taxon>
        <taxon>Trifolieae</taxon>
        <taxon>Medicago</taxon>
    </lineage>
</organism>
<accession>G7JNM7</accession>
<dbReference type="EMBL" id="CM001220">
    <property type="protein sequence ID" value="AES90275.1"/>
    <property type="molecule type" value="Genomic_DNA"/>
</dbReference>
<dbReference type="KEGG" id="mtr:11445173"/>
<dbReference type="Gramene" id="rna24829">
    <property type="protein sequence ID" value="RHN62274.1"/>
    <property type="gene ID" value="gene24829"/>
</dbReference>
<dbReference type="Proteomes" id="UP000002051">
    <property type="component" value="Chromosome 4"/>
</dbReference>
<evidence type="ECO:0000313" key="3">
    <source>
        <dbReference type="EnsemblPlants" id="AES90275"/>
    </source>
</evidence>
<dbReference type="PaxDb" id="3880-AES90275"/>
<evidence type="ECO:0000313" key="4">
    <source>
        <dbReference type="Proteomes" id="UP000002051"/>
    </source>
</evidence>
<dbReference type="OrthoDB" id="902328at2759"/>
<proteinExistence type="predicted"/>
<dbReference type="STRING" id="3880.G7JNM7"/>
<dbReference type="AlphaFoldDB" id="G7JNM7"/>
<keyword evidence="4" id="KW-1185">Reference proteome</keyword>
<evidence type="ECO:0000313" key="2">
    <source>
        <dbReference type="EMBL" id="RHN62274.1"/>
    </source>
</evidence>
<dbReference type="HOGENOM" id="CLU_091877_1_1_1"/>
<name>G7JNM7_MEDTR</name>
<dbReference type="EMBL" id="PSQE01000004">
    <property type="protein sequence ID" value="RHN62274.1"/>
    <property type="molecule type" value="Genomic_DNA"/>
</dbReference>
<dbReference type="OMA" id="DCHVGTF"/>
<dbReference type="PANTHER" id="PTHR33384">
    <property type="entry name" value="EXPRESSED PROTEIN"/>
    <property type="match status" value="1"/>
</dbReference>
<gene>
    <name evidence="3" type="primary">11445173</name>
    <name evidence="1" type="ordered locus">MTR_4g087400</name>
    <name evidence="2" type="ORF">MtrunA17_Chr4g0045631</name>
</gene>
<reference evidence="3" key="3">
    <citation type="submission" date="2015-04" db="UniProtKB">
        <authorList>
            <consortium name="EnsemblPlants"/>
        </authorList>
    </citation>
    <scope>IDENTIFICATION</scope>
    <source>
        <strain evidence="3">cv. Jemalong A17</strain>
    </source>
</reference>
<dbReference type="PANTHER" id="PTHR33384:SF22">
    <property type="match status" value="1"/>
</dbReference>
<dbReference type="EnsemblPlants" id="AES90275">
    <property type="protein sequence ID" value="AES90275"/>
    <property type="gene ID" value="MTR_4g087400"/>
</dbReference>
<sequence length="142" mass="15879">MNHFVLQHNSDVSFDQKGIFFCPKPIPTRQLRLKFCQENEGYDSNVGIELLHIIQNKDVSSSPPYFLGSPPVRASNPLVQDEQFKWEEHIPQSTPVVSSASSGLSSPSSPFRKRGCVRMKFGVKSSKVRVVGFDCHVPAVAY</sequence>
<reference evidence="2" key="4">
    <citation type="journal article" date="2018" name="Nat. Plants">
        <title>Whole-genome landscape of Medicago truncatula symbiotic genes.</title>
        <authorList>
            <person name="Pecrix Y."/>
            <person name="Gamas P."/>
            <person name="Carrere S."/>
        </authorList>
    </citation>
    <scope>NUCLEOTIDE SEQUENCE</scope>
    <source>
        <tissue evidence="2">Leaves</tissue>
    </source>
</reference>